<dbReference type="HOGENOM" id="CLU_000288_63_5_1"/>
<dbReference type="GO" id="GO:0005524">
    <property type="term" value="F:ATP binding"/>
    <property type="evidence" value="ECO:0007669"/>
    <property type="project" value="UniProtKB-UniRule"/>
</dbReference>
<dbReference type="VEuPathDB" id="VectorBase:RPRC007991"/>
<evidence type="ECO:0000256" key="2">
    <source>
        <dbReference type="ARBA" id="ARBA00022679"/>
    </source>
</evidence>
<dbReference type="Pfam" id="PF00069">
    <property type="entry name" value="Pkinase"/>
    <property type="match status" value="1"/>
</dbReference>
<evidence type="ECO:0000313" key="7">
    <source>
        <dbReference type="EnsemblMetazoa" id="RPRC007991-PA"/>
    </source>
</evidence>
<dbReference type="InterPro" id="IPR017441">
    <property type="entry name" value="Protein_kinase_ATP_BS"/>
</dbReference>
<dbReference type="STRING" id="13249.T1HVC1"/>
<dbReference type="GO" id="GO:0007476">
    <property type="term" value="P:imaginal disc-derived wing morphogenesis"/>
    <property type="evidence" value="ECO:0007669"/>
    <property type="project" value="UniProtKB-ARBA"/>
</dbReference>
<reference evidence="7" key="1">
    <citation type="submission" date="2015-05" db="UniProtKB">
        <authorList>
            <consortium name="EnsemblMetazoa"/>
        </authorList>
    </citation>
    <scope>IDENTIFICATION</scope>
</reference>
<dbReference type="InParanoid" id="T1HVC1"/>
<evidence type="ECO:0000256" key="1">
    <source>
        <dbReference type="ARBA" id="ARBA00022527"/>
    </source>
</evidence>
<keyword evidence="1 6" id="KW-0723">Serine/threonine-protein kinase</keyword>
<dbReference type="eggNOG" id="KOG0616">
    <property type="taxonomic scope" value="Eukaryota"/>
</dbReference>
<evidence type="ECO:0000313" key="8">
    <source>
        <dbReference type="Proteomes" id="UP000015103"/>
    </source>
</evidence>
<dbReference type="InterPro" id="IPR008271">
    <property type="entry name" value="Ser/Thr_kinase_AS"/>
</dbReference>
<dbReference type="Proteomes" id="UP000015103">
    <property type="component" value="Unassembled WGS sequence"/>
</dbReference>
<keyword evidence="3 6" id="KW-0547">Nucleotide-binding</keyword>
<dbReference type="PANTHER" id="PTHR24353:SF152">
    <property type="entry name" value="UT01108P-RELATED"/>
    <property type="match status" value="1"/>
</dbReference>
<organism evidence="7 8">
    <name type="scientific">Rhodnius prolixus</name>
    <name type="common">Triatomid bug</name>
    <dbReference type="NCBI Taxonomy" id="13249"/>
    <lineage>
        <taxon>Eukaryota</taxon>
        <taxon>Metazoa</taxon>
        <taxon>Ecdysozoa</taxon>
        <taxon>Arthropoda</taxon>
        <taxon>Hexapoda</taxon>
        <taxon>Insecta</taxon>
        <taxon>Pterygota</taxon>
        <taxon>Neoptera</taxon>
        <taxon>Paraneoptera</taxon>
        <taxon>Hemiptera</taxon>
        <taxon>Heteroptera</taxon>
        <taxon>Panheteroptera</taxon>
        <taxon>Cimicomorpha</taxon>
        <taxon>Reduviidae</taxon>
        <taxon>Triatominae</taxon>
        <taxon>Rhodnius</taxon>
    </lineage>
</organism>
<dbReference type="PROSITE" id="PS50011">
    <property type="entry name" value="PROTEIN_KINASE_DOM"/>
    <property type="match status" value="1"/>
</dbReference>
<proteinExistence type="inferred from homology"/>
<dbReference type="GO" id="GO:0005952">
    <property type="term" value="C:cAMP-dependent protein kinase complex"/>
    <property type="evidence" value="ECO:0007669"/>
    <property type="project" value="TreeGrafter"/>
</dbReference>
<evidence type="ECO:0000256" key="3">
    <source>
        <dbReference type="ARBA" id="ARBA00022741"/>
    </source>
</evidence>
<name>T1HVC1_RHOPR</name>
<evidence type="ECO:0000256" key="5">
    <source>
        <dbReference type="ARBA" id="ARBA00022840"/>
    </source>
</evidence>
<evidence type="ECO:0000256" key="6">
    <source>
        <dbReference type="RuleBase" id="RU000304"/>
    </source>
</evidence>
<dbReference type="EMBL" id="ACPB03004453">
    <property type="status" value="NOT_ANNOTATED_CDS"/>
    <property type="molecule type" value="Genomic_DNA"/>
</dbReference>
<comment type="similarity">
    <text evidence="6">Belongs to the protein kinase superfamily.</text>
</comment>
<dbReference type="GO" id="GO:0005829">
    <property type="term" value="C:cytosol"/>
    <property type="evidence" value="ECO:0007669"/>
    <property type="project" value="TreeGrafter"/>
</dbReference>
<accession>T1HVC1</accession>
<protein>
    <submittedName>
        <fullName evidence="7">Protein kinase domain-containing protein</fullName>
    </submittedName>
</protein>
<dbReference type="PROSITE" id="PS00108">
    <property type="entry name" value="PROTEIN_KINASE_ST"/>
    <property type="match status" value="1"/>
</dbReference>
<dbReference type="SMART" id="SM00220">
    <property type="entry name" value="S_TKc"/>
    <property type="match status" value="1"/>
</dbReference>
<dbReference type="PANTHER" id="PTHR24353">
    <property type="entry name" value="CYCLIC NUCLEOTIDE-DEPENDENT PROTEIN KINASE"/>
    <property type="match status" value="1"/>
</dbReference>
<keyword evidence="8" id="KW-1185">Reference proteome</keyword>
<dbReference type="GO" id="GO:0004691">
    <property type="term" value="F:cAMP-dependent protein kinase activity"/>
    <property type="evidence" value="ECO:0007669"/>
    <property type="project" value="TreeGrafter"/>
</dbReference>
<dbReference type="Gene3D" id="3.30.200.20">
    <property type="entry name" value="Phosphorylase Kinase, domain 1"/>
    <property type="match status" value="1"/>
</dbReference>
<keyword evidence="4" id="KW-0418">Kinase</keyword>
<dbReference type="EnsemblMetazoa" id="RPRC007991-RA">
    <property type="protein sequence ID" value="RPRC007991-PA"/>
    <property type="gene ID" value="RPRC007991"/>
</dbReference>
<evidence type="ECO:0000256" key="4">
    <source>
        <dbReference type="ARBA" id="ARBA00022777"/>
    </source>
</evidence>
<dbReference type="PIRSF" id="PIRSF000654">
    <property type="entry name" value="Integrin-linked_kinase"/>
    <property type="match status" value="1"/>
</dbReference>
<dbReference type="Gene3D" id="1.10.510.10">
    <property type="entry name" value="Transferase(Phosphotransferase) domain 1"/>
    <property type="match status" value="1"/>
</dbReference>
<dbReference type="AlphaFoldDB" id="T1HVC1"/>
<dbReference type="InterPro" id="IPR000719">
    <property type="entry name" value="Prot_kinase_dom"/>
</dbReference>
<dbReference type="SUPFAM" id="SSF56112">
    <property type="entry name" value="Protein kinase-like (PK-like)"/>
    <property type="match status" value="1"/>
</dbReference>
<dbReference type="InterPro" id="IPR011009">
    <property type="entry name" value="Kinase-like_dom_sf"/>
</dbReference>
<keyword evidence="2" id="KW-0808">Transferase</keyword>
<dbReference type="OMA" id="QIKETPG"/>
<keyword evidence="5 6" id="KW-0067">ATP-binding</keyword>
<dbReference type="GO" id="GO:0005634">
    <property type="term" value="C:nucleus"/>
    <property type="evidence" value="ECO:0007669"/>
    <property type="project" value="TreeGrafter"/>
</dbReference>
<dbReference type="PROSITE" id="PS00107">
    <property type="entry name" value="PROTEIN_KINASE_ATP"/>
    <property type="match status" value="1"/>
</dbReference>
<dbReference type="FunFam" id="1.10.510.10:FF:000005">
    <property type="entry name" value="cAMP-dependent protein kinase catalytic subunit alpha"/>
    <property type="match status" value="1"/>
</dbReference>
<sequence>IINMEAICTKLKKNHEWKAFLVKAKKDFLERMNATEHHKATINDFYYIKTIGKGKFGRVMLFNSKVTGTPFAIKVIIHKFTNKNYNAIYNEREILRSIHFPFTIHLESYFYHHKHLYLVLPFVECGDLFKYLKKKNQFQESIAKFYAGQILLALEYLHYLDIVYRDLKPENILLDNQGYIRLSDFGLCKRIKNRTYTFCGTPEYIAPEIIASKGYGKSVDYWSYGVLLYELVSGVSPFCCLNEMELFERIMTGSYILKSYFSNDLKDLLHNLLQTDVSLRYGNLIRGVEDIKDHNWFKQIYWLALFNKDITPPIIPCK</sequence>